<feature type="domain" description="RNA polymerase sigma-70 region 2" evidence="6">
    <location>
        <begin position="17"/>
        <end position="81"/>
    </location>
</feature>
<dbReference type="InterPro" id="IPR014325">
    <property type="entry name" value="RNA_pol_sigma-E_actinobac"/>
</dbReference>
<evidence type="ECO:0000256" key="3">
    <source>
        <dbReference type="ARBA" id="ARBA00023082"/>
    </source>
</evidence>
<dbReference type="InterPro" id="IPR013249">
    <property type="entry name" value="RNA_pol_sigma70_r4_t2"/>
</dbReference>
<protein>
    <submittedName>
        <fullName evidence="8">Putative RNA polymerase ECF subfamily sigma factor</fullName>
    </submittedName>
</protein>
<dbReference type="NCBIfam" id="TIGR02937">
    <property type="entry name" value="sigma70-ECF"/>
    <property type="match status" value="1"/>
</dbReference>
<dbReference type="KEGG" id="arev:RVR_5195"/>
<dbReference type="PANTHER" id="PTHR43133">
    <property type="entry name" value="RNA POLYMERASE ECF-TYPE SIGMA FACTO"/>
    <property type="match status" value="1"/>
</dbReference>
<dbReference type="InterPro" id="IPR013325">
    <property type="entry name" value="RNA_pol_sigma_r2"/>
</dbReference>
<reference evidence="8 9" key="4">
    <citation type="journal article" date="2020" name="Sci. Rep.">
        <title>beta-carboline chemical signals induce reveromycin production through a LuxR family regulator in Streptomyces sp. SN-593.</title>
        <authorList>
            <person name="Panthee S."/>
            <person name="Kito N."/>
            <person name="Hayashi T."/>
            <person name="Shimizu T."/>
            <person name="Ishikawa J."/>
            <person name="Hamamoto H."/>
            <person name="Osada H."/>
            <person name="Takahashi S."/>
        </authorList>
    </citation>
    <scope>NUCLEOTIDE SEQUENCE [LARGE SCALE GENOMIC DNA]</scope>
    <source>
        <strain evidence="8 9">SN-593</strain>
    </source>
</reference>
<evidence type="ECO:0000313" key="8">
    <source>
        <dbReference type="EMBL" id="BBA98841.1"/>
    </source>
</evidence>
<evidence type="ECO:0000256" key="5">
    <source>
        <dbReference type="ARBA" id="ARBA00023163"/>
    </source>
</evidence>
<dbReference type="Gene3D" id="1.10.1740.10">
    <property type="match status" value="1"/>
</dbReference>
<accession>A0A7U3UUI2</accession>
<dbReference type="PANTHER" id="PTHR43133:SF50">
    <property type="entry name" value="ECF RNA POLYMERASE SIGMA FACTOR SIGM"/>
    <property type="match status" value="1"/>
</dbReference>
<reference evidence="8 9" key="3">
    <citation type="journal article" date="2011" name="Nat. Chem. Biol.">
        <title>Reveromycin A biosynthesis uses RevG and RevJ for stereospecific spiroacetal formation.</title>
        <authorList>
            <person name="Takahashi S."/>
            <person name="Toyoda A."/>
            <person name="Sekiyama Y."/>
            <person name="Takagi H."/>
            <person name="Nogawa T."/>
            <person name="Uramoto M."/>
            <person name="Suzuki R."/>
            <person name="Koshino H."/>
            <person name="Kumano T."/>
            <person name="Panthee S."/>
            <person name="Dairi T."/>
            <person name="Ishikawa J."/>
            <person name="Ikeda H."/>
            <person name="Sakaki Y."/>
            <person name="Osada H."/>
        </authorList>
    </citation>
    <scope>NUCLEOTIDE SEQUENCE [LARGE SCALE GENOMIC DNA]</scope>
    <source>
        <strain evidence="8 9">SN-593</strain>
    </source>
</reference>
<dbReference type="GO" id="GO:0006352">
    <property type="term" value="P:DNA-templated transcription initiation"/>
    <property type="evidence" value="ECO:0007669"/>
    <property type="project" value="InterPro"/>
</dbReference>
<comment type="similarity">
    <text evidence="1">Belongs to the sigma-70 factor family. ECF subfamily.</text>
</comment>
<dbReference type="SUPFAM" id="SSF88946">
    <property type="entry name" value="Sigma2 domain of RNA polymerase sigma factors"/>
    <property type="match status" value="1"/>
</dbReference>
<proteinExistence type="inferred from homology"/>
<dbReference type="EMBL" id="AP018365">
    <property type="protein sequence ID" value="BBA98841.1"/>
    <property type="molecule type" value="Genomic_DNA"/>
</dbReference>
<dbReference type="AlphaFoldDB" id="A0A7U3UUI2"/>
<sequence length="178" mass="19989">MWRGQTLSEPGFEEWVAARGPRLLRVAWLLTGDAHLAEDLLQTVLARTWPKWRRIAGGNPEAYVRRALVHTHASWWRRRWRGEVPHSRVPERAADEDPYASVELEQTLGVAVRALPVRQRAVVVLRYFEDLTVTETAEVLGCSEGTVKSQASKALRSLRERLPPAVAVPGPGADGDDR</sequence>
<dbReference type="InterPro" id="IPR039425">
    <property type="entry name" value="RNA_pol_sigma-70-like"/>
</dbReference>
<keyword evidence="2" id="KW-0805">Transcription regulation</keyword>
<dbReference type="GO" id="GO:0003677">
    <property type="term" value="F:DNA binding"/>
    <property type="evidence" value="ECO:0007669"/>
    <property type="project" value="UniProtKB-KW"/>
</dbReference>
<feature type="domain" description="RNA polymerase sigma factor 70 region 4 type 2" evidence="7">
    <location>
        <begin position="108"/>
        <end position="158"/>
    </location>
</feature>
<dbReference type="Pfam" id="PF04542">
    <property type="entry name" value="Sigma70_r2"/>
    <property type="match status" value="1"/>
</dbReference>
<dbReference type="InterPro" id="IPR014284">
    <property type="entry name" value="RNA_pol_sigma-70_dom"/>
</dbReference>
<keyword evidence="3" id="KW-0731">Sigma factor</keyword>
<dbReference type="InterPro" id="IPR036388">
    <property type="entry name" value="WH-like_DNA-bd_sf"/>
</dbReference>
<keyword evidence="5" id="KW-0804">Transcription</keyword>
<dbReference type="GO" id="GO:0016987">
    <property type="term" value="F:sigma factor activity"/>
    <property type="evidence" value="ECO:0007669"/>
    <property type="project" value="UniProtKB-KW"/>
</dbReference>
<reference evidence="8 9" key="1">
    <citation type="journal article" date="2010" name="J. Bacteriol.">
        <title>Biochemical characterization of a novel indole prenyltransferase from Streptomyces sp. SN-593.</title>
        <authorList>
            <person name="Takahashi S."/>
            <person name="Takagi H."/>
            <person name="Toyoda A."/>
            <person name="Uramoto M."/>
            <person name="Nogawa T."/>
            <person name="Ueki M."/>
            <person name="Sakaki Y."/>
            <person name="Osada H."/>
        </authorList>
    </citation>
    <scope>NUCLEOTIDE SEQUENCE [LARGE SCALE GENOMIC DNA]</scope>
    <source>
        <strain evidence="8 9">SN-593</strain>
    </source>
</reference>
<evidence type="ECO:0000256" key="2">
    <source>
        <dbReference type="ARBA" id="ARBA00023015"/>
    </source>
</evidence>
<evidence type="ECO:0000259" key="6">
    <source>
        <dbReference type="Pfam" id="PF04542"/>
    </source>
</evidence>
<dbReference type="NCBIfam" id="TIGR02983">
    <property type="entry name" value="SigE-fam_strep"/>
    <property type="match status" value="1"/>
</dbReference>
<evidence type="ECO:0000313" key="9">
    <source>
        <dbReference type="Proteomes" id="UP000595703"/>
    </source>
</evidence>
<evidence type="ECO:0000256" key="1">
    <source>
        <dbReference type="ARBA" id="ARBA00010641"/>
    </source>
</evidence>
<keyword evidence="4" id="KW-0238">DNA-binding</keyword>
<dbReference type="Pfam" id="PF08281">
    <property type="entry name" value="Sigma70_r4_2"/>
    <property type="match status" value="1"/>
</dbReference>
<dbReference type="Gene3D" id="1.10.10.10">
    <property type="entry name" value="Winged helix-like DNA-binding domain superfamily/Winged helix DNA-binding domain"/>
    <property type="match status" value="1"/>
</dbReference>
<organism evidence="8 9">
    <name type="scientific">Actinacidiphila reveromycinica</name>
    <dbReference type="NCBI Taxonomy" id="659352"/>
    <lineage>
        <taxon>Bacteria</taxon>
        <taxon>Bacillati</taxon>
        <taxon>Actinomycetota</taxon>
        <taxon>Actinomycetes</taxon>
        <taxon>Kitasatosporales</taxon>
        <taxon>Streptomycetaceae</taxon>
        <taxon>Actinacidiphila</taxon>
    </lineage>
</organism>
<reference evidence="8 9" key="2">
    <citation type="journal article" date="2011" name="J. Antibiot.">
        <title>Furaquinocins I and J: novel polyketide isoprenoid hybrid compounds from Streptomyces reveromyceticus SN-593.</title>
        <authorList>
            <person name="Panthee S."/>
            <person name="Takahashi S."/>
            <person name="Takagi H."/>
            <person name="Nogawa T."/>
            <person name="Oowada E."/>
            <person name="Uramoto M."/>
            <person name="Osada H."/>
        </authorList>
    </citation>
    <scope>NUCLEOTIDE SEQUENCE [LARGE SCALE GENOMIC DNA]</scope>
    <source>
        <strain evidence="8 9">SN-593</strain>
    </source>
</reference>
<evidence type="ECO:0000256" key="4">
    <source>
        <dbReference type="ARBA" id="ARBA00023125"/>
    </source>
</evidence>
<dbReference type="SUPFAM" id="SSF88659">
    <property type="entry name" value="Sigma3 and sigma4 domains of RNA polymerase sigma factors"/>
    <property type="match status" value="1"/>
</dbReference>
<dbReference type="InterPro" id="IPR007627">
    <property type="entry name" value="RNA_pol_sigma70_r2"/>
</dbReference>
<keyword evidence="9" id="KW-1185">Reference proteome</keyword>
<evidence type="ECO:0000259" key="7">
    <source>
        <dbReference type="Pfam" id="PF08281"/>
    </source>
</evidence>
<dbReference type="Proteomes" id="UP000595703">
    <property type="component" value="Chromosome"/>
</dbReference>
<gene>
    <name evidence="8" type="ORF">RVR_5195</name>
</gene>
<dbReference type="InterPro" id="IPR013324">
    <property type="entry name" value="RNA_pol_sigma_r3/r4-like"/>
</dbReference>
<name>A0A7U3UUI2_9ACTN</name>
<dbReference type="CDD" id="cd06171">
    <property type="entry name" value="Sigma70_r4"/>
    <property type="match status" value="1"/>
</dbReference>